<dbReference type="EMBL" id="JARBJD010000021">
    <property type="protein sequence ID" value="KAK2960717.1"/>
    <property type="molecule type" value="Genomic_DNA"/>
</dbReference>
<dbReference type="Proteomes" id="UP001281761">
    <property type="component" value="Unassembled WGS sequence"/>
</dbReference>
<comment type="caution">
    <text evidence="2">The sequence shown here is derived from an EMBL/GenBank/DDBJ whole genome shotgun (WGS) entry which is preliminary data.</text>
</comment>
<accession>A0ABQ9YAC2</accession>
<feature type="compositionally biased region" description="Basic and acidic residues" evidence="1">
    <location>
        <begin position="278"/>
        <end position="294"/>
    </location>
</feature>
<gene>
    <name evidence="2" type="ORF">BLNAU_4372</name>
</gene>
<evidence type="ECO:0000256" key="1">
    <source>
        <dbReference type="SAM" id="MobiDB-lite"/>
    </source>
</evidence>
<name>A0ABQ9YAC2_9EUKA</name>
<organism evidence="2 3">
    <name type="scientific">Blattamonas nauphoetae</name>
    <dbReference type="NCBI Taxonomy" id="2049346"/>
    <lineage>
        <taxon>Eukaryota</taxon>
        <taxon>Metamonada</taxon>
        <taxon>Preaxostyla</taxon>
        <taxon>Oxymonadida</taxon>
        <taxon>Blattamonas</taxon>
    </lineage>
</organism>
<feature type="region of interest" description="Disordered" evidence="1">
    <location>
        <begin position="626"/>
        <end position="690"/>
    </location>
</feature>
<evidence type="ECO:0000313" key="3">
    <source>
        <dbReference type="Proteomes" id="UP001281761"/>
    </source>
</evidence>
<reference evidence="2 3" key="1">
    <citation type="journal article" date="2022" name="bioRxiv">
        <title>Genomics of Preaxostyla Flagellates Illuminates Evolutionary Transitions and the Path Towards Mitochondrial Loss.</title>
        <authorList>
            <person name="Novak L.V.F."/>
            <person name="Treitli S.C."/>
            <person name="Pyrih J."/>
            <person name="Halakuc P."/>
            <person name="Pipaliya S.V."/>
            <person name="Vacek V."/>
            <person name="Brzon O."/>
            <person name="Soukal P."/>
            <person name="Eme L."/>
            <person name="Dacks J.B."/>
            <person name="Karnkowska A."/>
            <person name="Elias M."/>
            <person name="Hampl V."/>
        </authorList>
    </citation>
    <scope>NUCLEOTIDE SEQUENCE [LARGE SCALE GENOMIC DNA]</scope>
    <source>
        <strain evidence="2">NAU3</strain>
        <tissue evidence="2">Gut</tissue>
    </source>
</reference>
<feature type="region of interest" description="Disordered" evidence="1">
    <location>
        <begin position="278"/>
        <end position="321"/>
    </location>
</feature>
<evidence type="ECO:0000313" key="2">
    <source>
        <dbReference type="EMBL" id="KAK2960717.1"/>
    </source>
</evidence>
<feature type="compositionally biased region" description="Acidic residues" evidence="1">
    <location>
        <begin position="650"/>
        <end position="665"/>
    </location>
</feature>
<protein>
    <submittedName>
        <fullName evidence="2">Uncharacterized protein</fullName>
    </submittedName>
</protein>
<feature type="compositionally biased region" description="Acidic residues" evidence="1">
    <location>
        <begin position="295"/>
        <end position="312"/>
    </location>
</feature>
<proteinExistence type="predicted"/>
<feature type="compositionally biased region" description="Acidic residues" evidence="1">
    <location>
        <begin position="674"/>
        <end position="683"/>
    </location>
</feature>
<keyword evidence="3" id="KW-1185">Reference proteome</keyword>
<sequence length="690" mass="80468">MISFKHDRRIPYSATNFVVNVRKFLVEPVQYDPNDRCSSQSGEVQLRTRRHLTRESSRFPQYIEEWLKGRTSPLISWHTVIVAMFKCLTNGWAVSDQRFIILWNKIKPYWATLITSIEPIQTNLGEQSEDRSTRHQCLHWLLLKMEDAADTLLQQGFAHKLLQHLVWTESDTFVTSDLHMLFICLRVRRVRANRFLVPLLEEGMEDLTEMTMKHSNKEIAKITQQGFIDHPLSPKLIPLVRFPQSCQPVVSDKFPNFHTNCSEGETLICSDEERTPIDVEKKAEERAIKGRSDEESAESSNEDDEDEEYSDDESNHVPDDDEELPITFSAEWFSRHCPSTPSSDLVDAATNFLVNVRKFLVEPVQYDYNRKNECQSGEVQLRTRRHLMRESRLFPQYIEEWMNDIPSTRLFWRTVITAMFKCLTNSWAVSDQRFIILWNKIKPYWATLITSIEPTPTDLGNRGEDYSTRQQCLHWLLIKMEDAADTLLQQGFAHKLLQHLLWTVSDTFVTSDLDLLFICLRVRRVRANHFLVPLLEEGMEDLTEMTMKHSHIGIAEIAQQGFIDRPLNPKLIPMAYFPQSSQPDVSHTFTYFCKNQDECEYLVCSSEDDVPIDVEVEAEERTIKGLKAENSTQEELTTVRRASKRRSDNFDEESVDSSNEDDEYDVNFYGDYDNIPDDDEELPDNSTAEW</sequence>